<organism evidence="1 2">
    <name type="scientific">Xylaria curta</name>
    <dbReference type="NCBI Taxonomy" id="42375"/>
    <lineage>
        <taxon>Eukaryota</taxon>
        <taxon>Fungi</taxon>
        <taxon>Dikarya</taxon>
        <taxon>Ascomycota</taxon>
        <taxon>Pezizomycotina</taxon>
        <taxon>Sordariomycetes</taxon>
        <taxon>Xylariomycetidae</taxon>
        <taxon>Xylariales</taxon>
        <taxon>Xylariaceae</taxon>
        <taxon>Xylaria</taxon>
    </lineage>
</organism>
<protein>
    <submittedName>
        <fullName evidence="1">Uncharacterized protein</fullName>
    </submittedName>
</protein>
<evidence type="ECO:0000313" key="1">
    <source>
        <dbReference type="EMBL" id="KAJ2989742.1"/>
    </source>
</evidence>
<reference evidence="1" key="1">
    <citation type="submission" date="2022-10" db="EMBL/GenBank/DDBJ databases">
        <title>Genome Sequence of Xylaria curta.</title>
        <authorList>
            <person name="Buettner E."/>
        </authorList>
    </citation>
    <scope>NUCLEOTIDE SEQUENCE</scope>
    <source>
        <strain evidence="1">Babe10</strain>
    </source>
</reference>
<gene>
    <name evidence="1" type="ORF">NUW58_g3313</name>
</gene>
<accession>A0ACC1PBJ0</accession>
<evidence type="ECO:0000313" key="2">
    <source>
        <dbReference type="Proteomes" id="UP001143856"/>
    </source>
</evidence>
<keyword evidence="2" id="KW-1185">Reference proteome</keyword>
<proteinExistence type="predicted"/>
<comment type="caution">
    <text evidence="1">The sequence shown here is derived from an EMBL/GenBank/DDBJ whole genome shotgun (WGS) entry which is preliminary data.</text>
</comment>
<sequence length="290" mass="32380">MGDEGPFGPVVNGTMVVVFYEYRPNREAGFAFLALFALATFGHIVYLFYLRAWSFIPFILGGLAEAFGYYGRAMSHDAPDKVGPWILQNLLLLASPPLLAASIYMTLGRIAIAVGARNYMPINPKLLTPLYVLIDIGTLATQLGGSILPASGDPSAIELSKKVVLGGLIAQLVALTVFIFITWLVKRRINRTPTRVILEDPSVNWKNHFRAIMAVTLLIVVRSIVRTIEYLQGEDGFVISHEEFIYVFDALPMFLVMIIYLALHPGRLIRHGRRLSMKEKFEDRLLNANL</sequence>
<dbReference type="Proteomes" id="UP001143856">
    <property type="component" value="Unassembled WGS sequence"/>
</dbReference>
<dbReference type="EMBL" id="JAPDGR010000496">
    <property type="protein sequence ID" value="KAJ2989742.1"/>
    <property type="molecule type" value="Genomic_DNA"/>
</dbReference>
<name>A0ACC1PBJ0_9PEZI</name>